<protein>
    <submittedName>
        <fullName evidence="1">Uncharacterized protein</fullName>
    </submittedName>
</protein>
<evidence type="ECO:0000313" key="1">
    <source>
        <dbReference type="EMBL" id="QHT18042.1"/>
    </source>
</evidence>
<accession>A0A6C0DNZ1</accession>
<proteinExistence type="predicted"/>
<dbReference type="Gene3D" id="3.30.40.220">
    <property type="match status" value="1"/>
</dbReference>
<sequence>MEPNETNRTVFTSELKKIRSSIPHGSMVPIDYERETQMGHLRSLIENPDSTPQNSTCKLIQQHIQQKINGYRAQDIQKSLYNEQDFVDISYVLQLMIESDNFCYYCKKPVYVLYEIVREPKQWTLERLNNKIGHNRGNVAIACLDCNLRRKTMYHERFAFTKQLNVVKKN</sequence>
<reference evidence="1" key="1">
    <citation type="journal article" date="2020" name="Nature">
        <title>Giant virus diversity and host interactions through global metagenomics.</title>
        <authorList>
            <person name="Schulz F."/>
            <person name="Roux S."/>
            <person name="Paez-Espino D."/>
            <person name="Jungbluth S."/>
            <person name="Walsh D.A."/>
            <person name="Denef V.J."/>
            <person name="McMahon K.D."/>
            <person name="Konstantinidis K.T."/>
            <person name="Eloe-Fadrosh E.A."/>
            <person name="Kyrpides N.C."/>
            <person name="Woyke T."/>
        </authorList>
    </citation>
    <scope>NUCLEOTIDE SEQUENCE</scope>
    <source>
        <strain evidence="1">GVMAG-M-3300023174-3</strain>
    </source>
</reference>
<dbReference type="EMBL" id="MN739647">
    <property type="protein sequence ID" value="QHT18042.1"/>
    <property type="molecule type" value="Genomic_DNA"/>
</dbReference>
<organism evidence="1">
    <name type="scientific">viral metagenome</name>
    <dbReference type="NCBI Taxonomy" id="1070528"/>
    <lineage>
        <taxon>unclassified sequences</taxon>
        <taxon>metagenomes</taxon>
        <taxon>organismal metagenomes</taxon>
    </lineage>
</organism>
<name>A0A6C0DNZ1_9ZZZZ</name>
<dbReference type="AlphaFoldDB" id="A0A6C0DNZ1"/>